<evidence type="ECO:0000256" key="1">
    <source>
        <dbReference type="SAM" id="MobiDB-lite"/>
    </source>
</evidence>
<keyword evidence="3" id="KW-1185">Reference proteome</keyword>
<evidence type="ECO:0000313" key="2">
    <source>
        <dbReference type="EMBL" id="KAF6326431.1"/>
    </source>
</evidence>
<comment type="caution">
    <text evidence="2">The sequence shown here is derived from an EMBL/GenBank/DDBJ whole genome shotgun (WGS) entry which is preliminary data.</text>
</comment>
<sequence length="152" mass="16816">MEGQSLQSAHTKTQTNTHLPRPIRLSGLGSLMVLAGDSRRIRDPQGPPGSRVRCNKQKSHLHASMGYPTHAGSVPKVEIVHFPCGPLEVAWGLCVIHPWNFQNLVGESGIRLLTLVDSWVLFSTLIFHNVKISLDSAGVTNALRIMMHHLRF</sequence>
<reference evidence="2 3" key="1">
    <citation type="journal article" date="2020" name="Nature">
        <title>Six reference-quality genomes reveal evolution of bat adaptations.</title>
        <authorList>
            <person name="Jebb D."/>
            <person name="Huang Z."/>
            <person name="Pippel M."/>
            <person name="Hughes G.M."/>
            <person name="Lavrichenko K."/>
            <person name="Devanna P."/>
            <person name="Winkler S."/>
            <person name="Jermiin L.S."/>
            <person name="Skirmuntt E.C."/>
            <person name="Katzourakis A."/>
            <person name="Burkitt-Gray L."/>
            <person name="Ray D.A."/>
            <person name="Sullivan K.A.M."/>
            <person name="Roscito J.G."/>
            <person name="Kirilenko B.M."/>
            <person name="Davalos L.M."/>
            <person name="Corthals A.P."/>
            <person name="Power M.L."/>
            <person name="Jones G."/>
            <person name="Ransome R.D."/>
            <person name="Dechmann D.K.N."/>
            <person name="Locatelli A.G."/>
            <person name="Puechmaille S.J."/>
            <person name="Fedrigo O."/>
            <person name="Jarvis E.D."/>
            <person name="Hiller M."/>
            <person name="Vernes S.C."/>
            <person name="Myers E.W."/>
            <person name="Teeling E.C."/>
        </authorList>
    </citation>
    <scope>NUCLEOTIDE SEQUENCE [LARGE SCALE GENOMIC DNA]</scope>
    <source>
        <strain evidence="2">MPipKuh1</strain>
        <tissue evidence="2">Flight muscle</tissue>
    </source>
</reference>
<dbReference type="EMBL" id="JACAGB010000014">
    <property type="protein sequence ID" value="KAF6326431.1"/>
    <property type="molecule type" value="Genomic_DNA"/>
</dbReference>
<protein>
    <submittedName>
        <fullName evidence="2">Uncharacterized protein</fullName>
    </submittedName>
</protein>
<feature type="compositionally biased region" description="Polar residues" evidence="1">
    <location>
        <begin position="1"/>
        <end position="18"/>
    </location>
</feature>
<dbReference type="AlphaFoldDB" id="A0A7J7VN52"/>
<organism evidence="2 3">
    <name type="scientific">Pipistrellus kuhlii</name>
    <name type="common">Kuhl's pipistrelle</name>
    <dbReference type="NCBI Taxonomy" id="59472"/>
    <lineage>
        <taxon>Eukaryota</taxon>
        <taxon>Metazoa</taxon>
        <taxon>Chordata</taxon>
        <taxon>Craniata</taxon>
        <taxon>Vertebrata</taxon>
        <taxon>Euteleostomi</taxon>
        <taxon>Mammalia</taxon>
        <taxon>Eutheria</taxon>
        <taxon>Laurasiatheria</taxon>
        <taxon>Chiroptera</taxon>
        <taxon>Yangochiroptera</taxon>
        <taxon>Vespertilionidae</taxon>
        <taxon>Pipistrellus</taxon>
    </lineage>
</organism>
<dbReference type="Proteomes" id="UP000558488">
    <property type="component" value="Unassembled WGS sequence"/>
</dbReference>
<evidence type="ECO:0000313" key="3">
    <source>
        <dbReference type="Proteomes" id="UP000558488"/>
    </source>
</evidence>
<accession>A0A7J7VN52</accession>
<name>A0A7J7VN52_PIPKU</name>
<proteinExistence type="predicted"/>
<gene>
    <name evidence="2" type="ORF">mPipKuh1_008426</name>
</gene>
<feature type="region of interest" description="Disordered" evidence="1">
    <location>
        <begin position="1"/>
        <end position="22"/>
    </location>
</feature>